<evidence type="ECO:0000259" key="8">
    <source>
        <dbReference type="PROSITE" id="PS50110"/>
    </source>
</evidence>
<evidence type="ECO:0000259" key="7">
    <source>
        <dbReference type="PROSITE" id="PS01124"/>
    </source>
</evidence>
<dbReference type="Proteomes" id="UP000664545">
    <property type="component" value="Unassembled WGS sequence"/>
</dbReference>
<dbReference type="CDD" id="cd17536">
    <property type="entry name" value="REC_YesN-like"/>
    <property type="match status" value="1"/>
</dbReference>
<comment type="caution">
    <text evidence="9">The sequence shown here is derived from an EMBL/GenBank/DDBJ whole genome shotgun (WGS) entry which is preliminary data.</text>
</comment>
<dbReference type="AlphaFoldDB" id="A0A939DC45"/>
<dbReference type="GO" id="GO:0003700">
    <property type="term" value="F:DNA-binding transcription factor activity"/>
    <property type="evidence" value="ECO:0007669"/>
    <property type="project" value="InterPro"/>
</dbReference>
<dbReference type="InterPro" id="IPR001789">
    <property type="entry name" value="Sig_transdc_resp-reg_receiver"/>
</dbReference>
<dbReference type="Pfam" id="PF12833">
    <property type="entry name" value="HTH_18"/>
    <property type="match status" value="1"/>
</dbReference>
<dbReference type="SMART" id="SM00342">
    <property type="entry name" value="HTH_ARAC"/>
    <property type="match status" value="1"/>
</dbReference>
<dbReference type="Gene3D" id="1.10.10.60">
    <property type="entry name" value="Homeodomain-like"/>
    <property type="match status" value="2"/>
</dbReference>
<dbReference type="SUPFAM" id="SSF46689">
    <property type="entry name" value="Homeodomain-like"/>
    <property type="match status" value="2"/>
</dbReference>
<feature type="domain" description="HTH araC/xylS-type" evidence="7">
    <location>
        <begin position="142"/>
        <end position="240"/>
    </location>
</feature>
<dbReference type="GO" id="GO:0000160">
    <property type="term" value="P:phosphorelay signal transduction system"/>
    <property type="evidence" value="ECO:0007669"/>
    <property type="project" value="InterPro"/>
</dbReference>
<dbReference type="InterPro" id="IPR018060">
    <property type="entry name" value="HTH_AraC"/>
</dbReference>
<feature type="modified residue" description="4-aspartylphosphate" evidence="6">
    <location>
        <position position="55"/>
    </location>
</feature>
<keyword evidence="4" id="KW-0804">Transcription</keyword>
<organism evidence="9 10">
    <name type="scientific">Clostridium aminobutyricum</name>
    <dbReference type="NCBI Taxonomy" id="33953"/>
    <lineage>
        <taxon>Bacteria</taxon>
        <taxon>Bacillati</taxon>
        <taxon>Bacillota</taxon>
        <taxon>Clostridia</taxon>
        <taxon>Eubacteriales</taxon>
        <taxon>Clostridiaceae</taxon>
        <taxon>Clostridium</taxon>
    </lineage>
</organism>
<dbReference type="Gene3D" id="3.40.50.2300">
    <property type="match status" value="1"/>
</dbReference>
<evidence type="ECO:0000256" key="2">
    <source>
        <dbReference type="ARBA" id="ARBA00023015"/>
    </source>
</evidence>
<feature type="domain" description="Response regulatory" evidence="8">
    <location>
        <begin position="3"/>
        <end position="120"/>
    </location>
</feature>
<reference evidence="9" key="1">
    <citation type="submission" date="2021-02" db="EMBL/GenBank/DDBJ databases">
        <title>Abyssanaerobacter marinus gen.nov., sp., nov, anaerobic bacterium isolated from the Onnuri vent field of Indian Ocean and suggestion of Mogibacteriaceae fam. nov., and proposal of reclassification of ambiguous this family's genus member.</title>
        <authorList>
            <person name="Kim Y.J."/>
            <person name="Yang J.-A."/>
        </authorList>
    </citation>
    <scope>NUCLEOTIDE SEQUENCE</scope>
    <source>
        <strain evidence="9">DSM 2634</strain>
    </source>
</reference>
<comment type="function">
    <text evidence="5">May play the central regulatory role in sporulation. It may be an element of the effector pathway responsible for the activation of sporulation genes in response to nutritional stress. Spo0A may act in concert with spo0H (a sigma factor) to control the expression of some genes that are critical to the sporulation process.</text>
</comment>
<dbReference type="GO" id="GO:0043565">
    <property type="term" value="F:sequence-specific DNA binding"/>
    <property type="evidence" value="ECO:0007669"/>
    <property type="project" value="InterPro"/>
</dbReference>
<evidence type="ECO:0000256" key="6">
    <source>
        <dbReference type="PROSITE-ProRule" id="PRU00169"/>
    </source>
</evidence>
<dbReference type="Pfam" id="PF00072">
    <property type="entry name" value="Response_reg"/>
    <property type="match status" value="1"/>
</dbReference>
<dbReference type="PROSITE" id="PS01124">
    <property type="entry name" value="HTH_ARAC_FAMILY_2"/>
    <property type="match status" value="1"/>
</dbReference>
<evidence type="ECO:0000313" key="10">
    <source>
        <dbReference type="Proteomes" id="UP000664545"/>
    </source>
</evidence>
<keyword evidence="6" id="KW-0597">Phosphoprotein</keyword>
<evidence type="ECO:0000256" key="4">
    <source>
        <dbReference type="ARBA" id="ARBA00023163"/>
    </source>
</evidence>
<evidence type="ECO:0000256" key="3">
    <source>
        <dbReference type="ARBA" id="ARBA00023125"/>
    </source>
</evidence>
<dbReference type="SMART" id="SM00448">
    <property type="entry name" value="REC"/>
    <property type="match status" value="1"/>
</dbReference>
<keyword evidence="10" id="KW-1185">Reference proteome</keyword>
<evidence type="ECO:0000313" key="9">
    <source>
        <dbReference type="EMBL" id="MBN7774563.1"/>
    </source>
</evidence>
<protein>
    <recommendedName>
        <fullName evidence="1">Stage 0 sporulation protein A homolog</fullName>
    </recommendedName>
</protein>
<keyword evidence="3" id="KW-0238">DNA-binding</keyword>
<dbReference type="PANTHER" id="PTHR43280">
    <property type="entry name" value="ARAC-FAMILY TRANSCRIPTIONAL REGULATOR"/>
    <property type="match status" value="1"/>
</dbReference>
<dbReference type="PROSITE" id="PS50110">
    <property type="entry name" value="RESPONSE_REGULATORY"/>
    <property type="match status" value="1"/>
</dbReference>
<evidence type="ECO:0000256" key="1">
    <source>
        <dbReference type="ARBA" id="ARBA00018672"/>
    </source>
</evidence>
<gene>
    <name evidence="9" type="ORF">JYB65_14440</name>
</gene>
<evidence type="ECO:0000256" key="5">
    <source>
        <dbReference type="ARBA" id="ARBA00024867"/>
    </source>
</evidence>
<name>A0A939DC45_CLOAM</name>
<sequence length="246" mass="28371">MYKLLIAEDEELERIALKKIIECNFSNINIINSAKNGEEAVSLARTYMPDILLIDIRMPVKNGIEAHKQIIKFHPTIKTIIITAHSEFVYAQEAIKYNVYDFLLKPVSPTVICSCIQSIISSAEKIPSTNSIETPFSQEVINQCLNIIELNYLNDLTLSDIAKQVHLSEKYFSRYFKSKTGHTFTQYIQTLKINRAKNLLLDTNIPIFRIAMDLKFSDSAYFTKVFFKHEGLTPSQYRQQYQSNKL</sequence>
<dbReference type="InterPro" id="IPR009057">
    <property type="entry name" value="Homeodomain-like_sf"/>
</dbReference>
<dbReference type="PANTHER" id="PTHR43280:SF34">
    <property type="entry name" value="ARAC-FAMILY TRANSCRIPTIONAL REGULATOR"/>
    <property type="match status" value="1"/>
</dbReference>
<dbReference type="InterPro" id="IPR011006">
    <property type="entry name" value="CheY-like_superfamily"/>
</dbReference>
<dbReference type="EMBL" id="JAFJZZ010000011">
    <property type="protein sequence ID" value="MBN7774563.1"/>
    <property type="molecule type" value="Genomic_DNA"/>
</dbReference>
<proteinExistence type="predicted"/>
<dbReference type="SUPFAM" id="SSF52172">
    <property type="entry name" value="CheY-like"/>
    <property type="match status" value="1"/>
</dbReference>
<accession>A0A939DC45</accession>
<keyword evidence="2" id="KW-0805">Transcription regulation</keyword>